<evidence type="ECO:0000313" key="4">
    <source>
        <dbReference type="EMBL" id="RZT83830.1"/>
    </source>
</evidence>
<name>A0A4V2FQF1_PSEST</name>
<protein>
    <submittedName>
        <fullName evidence="4">Glycosyl hydrolase family 16</fullName>
    </submittedName>
</protein>
<dbReference type="RefSeq" id="WP_130288533.1">
    <property type="nucleotide sequence ID" value="NZ_SHKL01000001.1"/>
</dbReference>
<gene>
    <name evidence="4" type="ORF">EV383_0649</name>
</gene>
<dbReference type="Gene3D" id="2.60.120.200">
    <property type="match status" value="1"/>
</dbReference>
<dbReference type="Proteomes" id="UP000291591">
    <property type="component" value="Unassembled WGS sequence"/>
</dbReference>
<evidence type="ECO:0000313" key="5">
    <source>
        <dbReference type="Proteomes" id="UP000291591"/>
    </source>
</evidence>
<dbReference type="PROSITE" id="PS51762">
    <property type="entry name" value="GH16_2"/>
    <property type="match status" value="1"/>
</dbReference>
<sequence>MLTTGVMSLAGSGPAPAYADDAASPLASTAPGAAVAPFAAAPEDDEPVEPTRSPTPPAVEPADPEAKIGPMRAGDPPVPAPVADPKPAAPRSGTPKSSTPKPVTPEPAATEPAAGEPAAEPAPDQPADPKPPTPPAPKPPVPPKPPATQTEAAKRFGWGAPGAGSDEFNYTGAPDPARWSQAGECWAGHAGNGGRCASKSRVDGSKLVQTGAANGDTGWIASRTNQKYGRWEARVRSEATGRNNGRQYHPLLIIWPESDRWPQDGEYDFLENGAPGEPCAESFIHYPHSPGPTQQIFAKEKNCGAPLTEWHNVAFEWTPDHVRGFIDGKQWFSYSGGAQGGRRAIQDMPSGHLTIQLDNFFGGNMQPARYEVDWVRTYPLR</sequence>
<feature type="region of interest" description="Disordered" evidence="2">
    <location>
        <begin position="156"/>
        <end position="175"/>
    </location>
</feature>
<feature type="compositionally biased region" description="Pro residues" evidence="2">
    <location>
        <begin position="123"/>
        <end position="146"/>
    </location>
</feature>
<dbReference type="EMBL" id="SHKL01000001">
    <property type="protein sequence ID" value="RZT83830.1"/>
    <property type="molecule type" value="Genomic_DNA"/>
</dbReference>
<evidence type="ECO:0000256" key="2">
    <source>
        <dbReference type="SAM" id="MobiDB-lite"/>
    </source>
</evidence>
<dbReference type="InterPro" id="IPR000757">
    <property type="entry name" value="Beta-glucanase-like"/>
</dbReference>
<dbReference type="InterPro" id="IPR050546">
    <property type="entry name" value="Glycosyl_Hydrlase_16"/>
</dbReference>
<dbReference type="PANTHER" id="PTHR10963">
    <property type="entry name" value="GLYCOSYL HYDROLASE-RELATED"/>
    <property type="match status" value="1"/>
</dbReference>
<comment type="caution">
    <text evidence="4">The sequence shown here is derived from an EMBL/GenBank/DDBJ whole genome shotgun (WGS) entry which is preliminary data.</text>
</comment>
<feature type="region of interest" description="Disordered" evidence="2">
    <location>
        <begin position="1"/>
        <end position="150"/>
    </location>
</feature>
<keyword evidence="4" id="KW-0378">Hydrolase</keyword>
<dbReference type="AlphaFoldDB" id="A0A4V2FQF1"/>
<feature type="domain" description="GH16" evidence="3">
    <location>
        <begin position="123"/>
        <end position="381"/>
    </location>
</feature>
<organism evidence="4 5">
    <name type="scientific">Pseudonocardia sediminis</name>
    <dbReference type="NCBI Taxonomy" id="1397368"/>
    <lineage>
        <taxon>Bacteria</taxon>
        <taxon>Bacillati</taxon>
        <taxon>Actinomycetota</taxon>
        <taxon>Actinomycetes</taxon>
        <taxon>Pseudonocardiales</taxon>
        <taxon>Pseudonocardiaceae</taxon>
        <taxon>Pseudonocardia</taxon>
    </lineage>
</organism>
<dbReference type="InterPro" id="IPR013320">
    <property type="entry name" value="ConA-like_dom_sf"/>
</dbReference>
<reference evidence="4 5" key="1">
    <citation type="submission" date="2019-02" db="EMBL/GenBank/DDBJ databases">
        <title>Sequencing the genomes of 1000 actinobacteria strains.</title>
        <authorList>
            <person name="Klenk H.-P."/>
        </authorList>
    </citation>
    <scope>NUCLEOTIDE SEQUENCE [LARGE SCALE GENOMIC DNA]</scope>
    <source>
        <strain evidence="4 5">DSM 45779</strain>
    </source>
</reference>
<comment type="similarity">
    <text evidence="1">Belongs to the glycosyl hydrolase 16 family.</text>
</comment>
<feature type="compositionally biased region" description="Low complexity" evidence="2">
    <location>
        <begin position="10"/>
        <end position="41"/>
    </location>
</feature>
<dbReference type="PANTHER" id="PTHR10963:SF55">
    <property type="entry name" value="GLYCOSIDE HYDROLASE FAMILY 16 PROTEIN"/>
    <property type="match status" value="1"/>
</dbReference>
<accession>A0A4V2FQF1</accession>
<dbReference type="Pfam" id="PF00722">
    <property type="entry name" value="Glyco_hydro_16"/>
    <property type="match status" value="1"/>
</dbReference>
<dbReference type="CDD" id="cd00413">
    <property type="entry name" value="Glyco_hydrolase_16"/>
    <property type="match status" value="1"/>
</dbReference>
<evidence type="ECO:0000259" key="3">
    <source>
        <dbReference type="PROSITE" id="PS51762"/>
    </source>
</evidence>
<dbReference type="GO" id="GO:0004553">
    <property type="term" value="F:hydrolase activity, hydrolyzing O-glycosyl compounds"/>
    <property type="evidence" value="ECO:0007669"/>
    <property type="project" value="InterPro"/>
</dbReference>
<evidence type="ECO:0000256" key="1">
    <source>
        <dbReference type="ARBA" id="ARBA00006865"/>
    </source>
</evidence>
<dbReference type="OrthoDB" id="4455781at2"/>
<dbReference type="SUPFAM" id="SSF49899">
    <property type="entry name" value="Concanavalin A-like lectins/glucanases"/>
    <property type="match status" value="1"/>
</dbReference>
<proteinExistence type="inferred from homology"/>
<feature type="compositionally biased region" description="Pro residues" evidence="2">
    <location>
        <begin position="76"/>
        <end position="88"/>
    </location>
</feature>
<dbReference type="GO" id="GO:0005975">
    <property type="term" value="P:carbohydrate metabolic process"/>
    <property type="evidence" value="ECO:0007669"/>
    <property type="project" value="InterPro"/>
</dbReference>
<keyword evidence="5" id="KW-1185">Reference proteome</keyword>
<feature type="compositionally biased region" description="Low complexity" evidence="2">
    <location>
        <begin position="89"/>
        <end position="122"/>
    </location>
</feature>